<proteinExistence type="predicted"/>
<keyword evidence="2" id="KW-1185">Reference proteome</keyword>
<dbReference type="EMBL" id="JBHSKM010000016">
    <property type="protein sequence ID" value="MFC5216709.1"/>
    <property type="molecule type" value="Genomic_DNA"/>
</dbReference>
<dbReference type="InterPro" id="IPR047778">
    <property type="entry name" value="STM4014-like"/>
</dbReference>
<protein>
    <submittedName>
        <fullName evidence="1">STM4014 family protein</fullName>
    </submittedName>
</protein>
<dbReference type="NCBIfam" id="NF038074">
    <property type="entry name" value="fam_STM4014"/>
    <property type="match status" value="1"/>
</dbReference>
<name>A0ABW0CLH6_STRCD</name>
<dbReference type="Proteomes" id="UP001596263">
    <property type="component" value="Unassembled WGS sequence"/>
</dbReference>
<accession>A0ABW0CLH6</accession>
<gene>
    <name evidence="1" type="ORF">ACFPQ9_22970</name>
</gene>
<sequence length="384" mass="40549">MTPPASRTAGSRFAVVGNPENRRVSLFADAVRAAGLPGPRVVAWRDVLREGGADFAPDEIVRVDSPGENPEVDRLLRGATDPTRVEGSARWYARFTAALRSLRGGIRLDDPEELAVLFDKRACHGVLDAAGVPVPASPTSGPGGAPVRGWDDVRGLMREHRMPRLFVKLAHGSSASGVLAVEAGGGGRIRATTSVELAPDGTLHNSLRVRRYDSERDIAGIVDALAPDGLHLERWVPKASQRGRAADLRVVVVAGRATHAVVRTSRTPLTNLHLGGSRGDLATVRHAVGGAGGRWTDVLEVCERAASCFPRTLCVGVDLLPAIGWRRAFVGEVNAFGDLLPRLTGLPGSGAEGLDTYAAQVTAALREPAPPGPLHPYRTGTSHA</sequence>
<evidence type="ECO:0000313" key="2">
    <source>
        <dbReference type="Proteomes" id="UP001596263"/>
    </source>
</evidence>
<dbReference type="RefSeq" id="WP_380856202.1">
    <property type="nucleotide sequence ID" value="NZ_JBHSKM010000016.1"/>
</dbReference>
<reference evidence="2" key="1">
    <citation type="journal article" date="2019" name="Int. J. Syst. Evol. Microbiol.">
        <title>The Global Catalogue of Microorganisms (GCM) 10K type strain sequencing project: providing services to taxonomists for standard genome sequencing and annotation.</title>
        <authorList>
            <consortium name="The Broad Institute Genomics Platform"/>
            <consortium name="The Broad Institute Genome Sequencing Center for Infectious Disease"/>
            <person name="Wu L."/>
            <person name="Ma J."/>
        </authorList>
    </citation>
    <scope>NUCLEOTIDE SEQUENCE [LARGE SCALE GENOMIC DNA]</scope>
    <source>
        <strain evidence="2">KCTC 42586</strain>
    </source>
</reference>
<comment type="caution">
    <text evidence="1">The sequence shown here is derived from an EMBL/GenBank/DDBJ whole genome shotgun (WGS) entry which is preliminary data.</text>
</comment>
<dbReference type="SUPFAM" id="SSF56059">
    <property type="entry name" value="Glutathione synthetase ATP-binding domain-like"/>
    <property type="match status" value="1"/>
</dbReference>
<organism evidence="1 2">
    <name type="scientific">Streptomyces coerulescens</name>
    <dbReference type="NCBI Taxonomy" id="29304"/>
    <lineage>
        <taxon>Bacteria</taxon>
        <taxon>Bacillati</taxon>
        <taxon>Actinomycetota</taxon>
        <taxon>Actinomycetes</taxon>
        <taxon>Kitasatosporales</taxon>
        <taxon>Streptomycetaceae</taxon>
        <taxon>Streptomyces</taxon>
    </lineage>
</organism>
<dbReference type="Gene3D" id="3.30.470.20">
    <property type="entry name" value="ATP-grasp fold, B domain"/>
    <property type="match status" value="1"/>
</dbReference>
<evidence type="ECO:0000313" key="1">
    <source>
        <dbReference type="EMBL" id="MFC5216709.1"/>
    </source>
</evidence>